<feature type="domain" description="Methyltransferase" evidence="2">
    <location>
        <begin position="50"/>
        <end position="146"/>
    </location>
</feature>
<dbReference type="Gene3D" id="3.40.50.150">
    <property type="entry name" value="Vaccinia Virus protein VP39"/>
    <property type="match status" value="1"/>
</dbReference>
<gene>
    <name evidence="3" type="ORF">ACFSB2_04180</name>
</gene>
<accession>A0ABW4JD92</accession>
<keyword evidence="4" id="KW-1185">Reference proteome</keyword>
<dbReference type="PANTHER" id="PTHR43861">
    <property type="entry name" value="TRANS-ACONITATE 2-METHYLTRANSFERASE-RELATED"/>
    <property type="match status" value="1"/>
</dbReference>
<keyword evidence="1 3" id="KW-0808">Transferase</keyword>
<dbReference type="Pfam" id="PF13649">
    <property type="entry name" value="Methyltransf_25"/>
    <property type="match status" value="1"/>
</dbReference>
<sequence>MQSRLEEMGSFFDVRIDGYDEHMRAMFEDFELYYETIARPIAETTKPIDVLDLGCGTGAELNTLFKQAPQACVTAVDLSAQMLNRLLQKFEAYKGQITPVQGSYLSLPFAKHHYDYAVSVYTMHHFTPDTKRALYQKICNALKPGGKYIEGDCVVTPEKEQEVWQWYRDRYTAEHLQAACAPENTLYHIDIPCTVETQLQLMREAGFANVELIWYREKEESAIFVAEV</sequence>
<dbReference type="EC" id="2.1.-.-" evidence="3"/>
<dbReference type="GO" id="GO:0032259">
    <property type="term" value="P:methylation"/>
    <property type="evidence" value="ECO:0007669"/>
    <property type="project" value="UniProtKB-KW"/>
</dbReference>
<dbReference type="InterPro" id="IPR041698">
    <property type="entry name" value="Methyltransf_25"/>
</dbReference>
<dbReference type="GO" id="GO:0008168">
    <property type="term" value="F:methyltransferase activity"/>
    <property type="evidence" value="ECO:0007669"/>
    <property type="project" value="UniProtKB-KW"/>
</dbReference>
<dbReference type="SUPFAM" id="SSF53335">
    <property type="entry name" value="S-adenosyl-L-methionine-dependent methyltransferases"/>
    <property type="match status" value="1"/>
</dbReference>
<dbReference type="CDD" id="cd02440">
    <property type="entry name" value="AdoMet_MTases"/>
    <property type="match status" value="1"/>
</dbReference>
<evidence type="ECO:0000259" key="2">
    <source>
        <dbReference type="Pfam" id="PF13649"/>
    </source>
</evidence>
<evidence type="ECO:0000256" key="1">
    <source>
        <dbReference type="ARBA" id="ARBA00022679"/>
    </source>
</evidence>
<comment type="caution">
    <text evidence="3">The sequence shown here is derived from an EMBL/GenBank/DDBJ whole genome shotgun (WGS) entry which is preliminary data.</text>
</comment>
<name>A0ABW4JD92_9BACL</name>
<organism evidence="3 4">
    <name type="scientific">Alicyclobacillus fodiniaquatilis</name>
    <dbReference type="NCBI Taxonomy" id="1661150"/>
    <lineage>
        <taxon>Bacteria</taxon>
        <taxon>Bacillati</taxon>
        <taxon>Bacillota</taxon>
        <taxon>Bacilli</taxon>
        <taxon>Bacillales</taxon>
        <taxon>Alicyclobacillaceae</taxon>
        <taxon>Alicyclobacillus</taxon>
    </lineage>
</organism>
<reference evidence="4" key="1">
    <citation type="journal article" date="2019" name="Int. J. Syst. Evol. Microbiol.">
        <title>The Global Catalogue of Microorganisms (GCM) 10K type strain sequencing project: providing services to taxonomists for standard genome sequencing and annotation.</title>
        <authorList>
            <consortium name="The Broad Institute Genomics Platform"/>
            <consortium name="The Broad Institute Genome Sequencing Center for Infectious Disease"/>
            <person name="Wu L."/>
            <person name="Ma J."/>
        </authorList>
    </citation>
    <scope>NUCLEOTIDE SEQUENCE [LARGE SCALE GENOMIC DNA]</scope>
    <source>
        <strain evidence="4">CGMCC 1.12286</strain>
    </source>
</reference>
<dbReference type="InterPro" id="IPR029063">
    <property type="entry name" value="SAM-dependent_MTases_sf"/>
</dbReference>
<keyword evidence="3" id="KW-0489">Methyltransferase</keyword>
<proteinExistence type="predicted"/>
<dbReference type="EMBL" id="JBHUCX010000013">
    <property type="protein sequence ID" value="MFD1673905.1"/>
    <property type="molecule type" value="Genomic_DNA"/>
</dbReference>
<dbReference type="RefSeq" id="WP_377941491.1">
    <property type="nucleotide sequence ID" value="NZ_JBHUCX010000013.1"/>
</dbReference>
<evidence type="ECO:0000313" key="3">
    <source>
        <dbReference type="EMBL" id="MFD1673905.1"/>
    </source>
</evidence>
<dbReference type="Proteomes" id="UP001597079">
    <property type="component" value="Unassembled WGS sequence"/>
</dbReference>
<evidence type="ECO:0000313" key="4">
    <source>
        <dbReference type="Proteomes" id="UP001597079"/>
    </source>
</evidence>
<protein>
    <submittedName>
        <fullName evidence="3">Class I SAM-dependent methyltransferase</fullName>
        <ecNumber evidence="3">2.1.-.-</ecNumber>
    </submittedName>
</protein>